<evidence type="ECO:0000313" key="2">
    <source>
        <dbReference type="EMBL" id="RJF68909.1"/>
    </source>
</evidence>
<comment type="caution">
    <text evidence="2">The sequence shown here is derived from an EMBL/GenBank/DDBJ whole genome shotgun (WGS) entry which is preliminary data.</text>
</comment>
<accession>A0A418UZI5</accession>
<dbReference type="OrthoDB" id="61991at2"/>
<gene>
    <name evidence="2" type="ORF">D3875_21400</name>
</gene>
<dbReference type="EMBL" id="QYUJ01000030">
    <property type="protein sequence ID" value="RJF68909.1"/>
    <property type="molecule type" value="Genomic_DNA"/>
</dbReference>
<dbReference type="InterPro" id="IPR025668">
    <property type="entry name" value="Tnp_DDE_dom"/>
</dbReference>
<organism evidence="2 3">
    <name type="scientific">Deinococcus cavernae</name>
    <dbReference type="NCBI Taxonomy" id="2320857"/>
    <lineage>
        <taxon>Bacteria</taxon>
        <taxon>Thermotogati</taxon>
        <taxon>Deinococcota</taxon>
        <taxon>Deinococci</taxon>
        <taxon>Deinococcales</taxon>
        <taxon>Deinococcaceae</taxon>
        <taxon>Deinococcus</taxon>
    </lineage>
</organism>
<name>A0A418UZI5_9DEIO</name>
<reference evidence="2 3" key="1">
    <citation type="submission" date="2018-09" db="EMBL/GenBank/DDBJ databases">
        <authorList>
            <person name="Zhu H."/>
        </authorList>
    </citation>
    <scope>NUCLEOTIDE SEQUENCE [LARGE SCALE GENOMIC DNA]</scope>
    <source>
        <strain evidence="2 3">K2S05-167</strain>
    </source>
</reference>
<dbReference type="AlphaFoldDB" id="A0A418UZI5"/>
<evidence type="ECO:0000259" key="1">
    <source>
        <dbReference type="Pfam" id="PF13612"/>
    </source>
</evidence>
<dbReference type="NCBIfam" id="NF033520">
    <property type="entry name" value="transpos_IS982"/>
    <property type="match status" value="1"/>
</dbReference>
<dbReference type="Pfam" id="PF13612">
    <property type="entry name" value="DDE_Tnp_1_3"/>
    <property type="match status" value="1"/>
</dbReference>
<evidence type="ECO:0000313" key="3">
    <source>
        <dbReference type="Proteomes" id="UP000286287"/>
    </source>
</evidence>
<sequence length="271" mass="31173">MREGRVSKPRPDLSVIPIREAQPILSAWIRPRIPLKLIHTHEKISDADLLALAILRYLHKMPYFSRWWHFLKVEVRFVLPSLTQAHVRLKRLLPVLETLLNEVENLDFALIDSEPIPVCRFKRAKHCKFPQASFGFTTQGMIYGFKLHAWALPNGRIVRYLIRPAHEHDLNAGEQMNADWPSYGGPKIIGDKAYVGGGYITPPKTNARYPDLRWRDEYHAARKAIESAFSSVAGRGLRWGQVKTIWGLRLKVALVLIAYNLRFQNFGPVNP</sequence>
<keyword evidence="3" id="KW-1185">Reference proteome</keyword>
<proteinExistence type="predicted"/>
<protein>
    <submittedName>
        <fullName evidence="2">IS982 family transposase</fullName>
    </submittedName>
</protein>
<dbReference type="Proteomes" id="UP000286287">
    <property type="component" value="Unassembled WGS sequence"/>
</dbReference>
<feature type="domain" description="Transposase DDE" evidence="1">
    <location>
        <begin position="108"/>
        <end position="197"/>
    </location>
</feature>